<keyword evidence="3 10" id="KW-0255">Endonuclease</keyword>
<keyword evidence="4 10" id="KW-0378">Hydrolase</keyword>
<keyword evidence="2 10" id="KW-0479">Metal-binding</keyword>
<dbReference type="InterPro" id="IPR042211">
    <property type="entry name" value="CRISPR-assoc_Cas1_N"/>
</dbReference>
<evidence type="ECO:0000313" key="13">
    <source>
        <dbReference type="Proteomes" id="UP000438448"/>
    </source>
</evidence>
<keyword evidence="5 10" id="KW-0460">Magnesium</keyword>
<keyword evidence="7 10" id="KW-0238">DNA-binding</keyword>
<feature type="binding site" evidence="10">
    <location>
        <position position="313"/>
    </location>
    <ligand>
        <name>Mn(2+)</name>
        <dbReference type="ChEBI" id="CHEBI:29035"/>
    </ligand>
</feature>
<evidence type="ECO:0000256" key="4">
    <source>
        <dbReference type="ARBA" id="ARBA00022801"/>
    </source>
</evidence>
<protein>
    <recommendedName>
        <fullName evidence="10">CRISPR-associated endonuclease Cas1</fullName>
        <ecNumber evidence="10">3.1.-.-</ecNumber>
    </recommendedName>
</protein>
<dbReference type="EMBL" id="WEGK01000036">
    <property type="protein sequence ID" value="MQY24424.1"/>
    <property type="molecule type" value="Genomic_DNA"/>
</dbReference>
<evidence type="ECO:0000256" key="2">
    <source>
        <dbReference type="ARBA" id="ARBA00022723"/>
    </source>
</evidence>
<evidence type="ECO:0000256" key="5">
    <source>
        <dbReference type="ARBA" id="ARBA00022842"/>
    </source>
</evidence>
<keyword evidence="13" id="KW-1185">Reference proteome</keyword>
<dbReference type="Pfam" id="PF01867">
    <property type="entry name" value="Cas_Cas1"/>
    <property type="match status" value="1"/>
</dbReference>
<proteinExistence type="inferred from homology"/>
<comment type="subunit">
    <text evidence="9 10">Homodimer, forms a heterotetramer with a Cas2 homodimer.</text>
</comment>
<comment type="function">
    <text evidence="10">CRISPR (clustered regularly interspaced short palindromic repeat), is an adaptive immune system that provides protection against mobile genetic elements (viruses, transposable elements and conjugative plasmids). CRISPR clusters contain spacers, sequences complementary to antecedent mobile elements, and target invading nucleic acids. CRISPR clusters are transcribed and processed into CRISPR RNA (crRNA). Acts as a dsDNA endonuclease. Involved in the integration of spacer DNA into the CRISPR cassette.</text>
</comment>
<dbReference type="HAMAP" id="MF_01470">
    <property type="entry name" value="Cas1"/>
    <property type="match status" value="1"/>
</dbReference>
<dbReference type="GO" id="GO:0004527">
    <property type="term" value="F:exonuclease activity"/>
    <property type="evidence" value="ECO:0007669"/>
    <property type="project" value="UniProtKB-KW"/>
</dbReference>
<dbReference type="NCBIfam" id="TIGR00287">
    <property type="entry name" value="cas1"/>
    <property type="match status" value="1"/>
</dbReference>
<evidence type="ECO:0000313" key="12">
    <source>
        <dbReference type="EMBL" id="MQY24424.1"/>
    </source>
</evidence>
<dbReference type="GO" id="GO:0051607">
    <property type="term" value="P:defense response to virus"/>
    <property type="evidence" value="ECO:0007669"/>
    <property type="project" value="UniProtKB-UniRule"/>
</dbReference>
<name>A0A7K0DI10_9NOCA</name>
<organism evidence="12 13">
    <name type="scientific">Nocardia macrotermitis</name>
    <dbReference type="NCBI Taxonomy" id="2585198"/>
    <lineage>
        <taxon>Bacteria</taxon>
        <taxon>Bacillati</taxon>
        <taxon>Actinomycetota</taxon>
        <taxon>Actinomycetes</taxon>
        <taxon>Mycobacteriales</taxon>
        <taxon>Nocardiaceae</taxon>
        <taxon>Nocardia</taxon>
    </lineage>
</organism>
<evidence type="ECO:0000256" key="1">
    <source>
        <dbReference type="ARBA" id="ARBA00022722"/>
    </source>
</evidence>
<comment type="cofactor">
    <cofactor evidence="10">
        <name>Mg(2+)</name>
        <dbReference type="ChEBI" id="CHEBI:18420"/>
    </cofactor>
    <cofactor evidence="10">
        <name>Mn(2+)</name>
        <dbReference type="ChEBI" id="CHEBI:29035"/>
    </cofactor>
</comment>
<evidence type="ECO:0000256" key="9">
    <source>
        <dbReference type="ARBA" id="ARBA00038592"/>
    </source>
</evidence>
<dbReference type="CDD" id="cd09634">
    <property type="entry name" value="Cas1_I-II-III"/>
    <property type="match status" value="1"/>
</dbReference>
<keyword evidence="8 10" id="KW-0464">Manganese</keyword>
<dbReference type="InterPro" id="IPR022765">
    <property type="entry name" value="Dna2/Cas4_DUF83"/>
</dbReference>
<sequence length="492" mass="53590">MNAHRTVDDATRSRLGKLNAVDISSDQLGVVGRADVVEDAPDGLKVVEFKATPVRRVPEVTNAMRIQLALQSECLAEAGFTVAEHGVYFTSHQRFVAVEIIDSDRDAAAREVEQTRTTISAPTAPPPLEDDPRCLRCSHVGVCLPEERAEAPVTRRISVADPDSQIVHLATAGSRASLSSGRLRVHHHGDELASIPLERVRGLVVHGNIDLSSALIRELHWRALTIVWCSGRGTVIGWSHTARTPNGVARVRQHQASAEGRIGLARAFIAAKIANQATLLRRNGDAPDIVAQLRDLQHGVENADTIGAIFGSEGDAAARYFSGFPSMLGTPRGDWFRDHWTGRVGRGALDPLNVALNYLYGVLLAEVIRAVSACGLDPHAGFLHSSNRNKPALALDLMEEFRAPLADAVVLSAVNNGELTDVDFSFALGSARLRDSGRKALIANYERRVETEFTHPIFGYRITWRRAIEIQARMVLGYLDGSQNTYVGVITR</sequence>
<evidence type="ECO:0000256" key="3">
    <source>
        <dbReference type="ARBA" id="ARBA00022759"/>
    </source>
</evidence>
<dbReference type="GO" id="GO:0004519">
    <property type="term" value="F:endonuclease activity"/>
    <property type="evidence" value="ECO:0007669"/>
    <property type="project" value="UniProtKB-UniRule"/>
</dbReference>
<dbReference type="PANTHER" id="PTHR34353">
    <property type="entry name" value="CRISPR-ASSOCIATED ENDONUCLEASE CAS1 1"/>
    <property type="match status" value="1"/>
</dbReference>
<dbReference type="Gene3D" id="3.100.10.20">
    <property type="entry name" value="CRISPR-associated endonuclease Cas1, N-terminal domain"/>
    <property type="match status" value="1"/>
</dbReference>
<accession>A0A7K0DI10</accession>
<feature type="binding site" evidence="10">
    <location>
        <position position="384"/>
    </location>
    <ligand>
        <name>Mn(2+)</name>
        <dbReference type="ChEBI" id="CHEBI:29035"/>
    </ligand>
</feature>
<dbReference type="InterPro" id="IPR042206">
    <property type="entry name" value="CRISPR-assoc_Cas1_C"/>
</dbReference>
<keyword evidence="1 10" id="KW-0540">Nuclease</keyword>
<dbReference type="InterPro" id="IPR050646">
    <property type="entry name" value="Cas1"/>
</dbReference>
<evidence type="ECO:0000256" key="6">
    <source>
        <dbReference type="ARBA" id="ARBA00023118"/>
    </source>
</evidence>
<dbReference type="GO" id="GO:0046872">
    <property type="term" value="F:metal ion binding"/>
    <property type="evidence" value="ECO:0007669"/>
    <property type="project" value="UniProtKB-UniRule"/>
</dbReference>
<dbReference type="Gene3D" id="1.20.120.920">
    <property type="entry name" value="CRISPR-associated endonuclease Cas1, C-terminal domain"/>
    <property type="match status" value="1"/>
</dbReference>
<dbReference type="Pfam" id="PF01930">
    <property type="entry name" value="Cas_Cas4"/>
    <property type="match status" value="1"/>
</dbReference>
<comment type="caution">
    <text evidence="12">The sequence shown here is derived from an EMBL/GenBank/DDBJ whole genome shotgun (WGS) entry which is preliminary data.</text>
</comment>
<comment type="similarity">
    <text evidence="10">Belongs to the CRISPR-associated endonuclease Cas1 family.</text>
</comment>
<dbReference type="EC" id="3.1.-.-" evidence="10"/>
<dbReference type="InterPro" id="IPR002729">
    <property type="entry name" value="CRISPR-assoc_Cas1"/>
</dbReference>
<feature type="binding site" evidence="10">
    <location>
        <position position="399"/>
    </location>
    <ligand>
        <name>Mn(2+)</name>
        <dbReference type="ChEBI" id="CHEBI:29035"/>
    </ligand>
</feature>
<gene>
    <name evidence="12" type="primary">cas4-cas1</name>
    <name evidence="10" type="synonym">cas1</name>
    <name evidence="12" type="ORF">NRB20_75590</name>
</gene>
<evidence type="ECO:0000256" key="10">
    <source>
        <dbReference type="HAMAP-Rule" id="MF_01470"/>
    </source>
</evidence>
<feature type="domain" description="DUF83" evidence="11">
    <location>
        <begin position="31"/>
        <end position="144"/>
    </location>
</feature>
<dbReference type="PANTHER" id="PTHR34353:SF2">
    <property type="entry name" value="CRISPR-ASSOCIATED ENDONUCLEASE CAS1 1"/>
    <property type="match status" value="1"/>
</dbReference>
<evidence type="ECO:0000259" key="11">
    <source>
        <dbReference type="Pfam" id="PF01930"/>
    </source>
</evidence>
<dbReference type="InterPro" id="IPR011604">
    <property type="entry name" value="PDDEXK-like_dom_sf"/>
</dbReference>
<evidence type="ECO:0000256" key="8">
    <source>
        <dbReference type="ARBA" id="ARBA00023211"/>
    </source>
</evidence>
<keyword evidence="12" id="KW-0269">Exonuclease</keyword>
<dbReference type="AlphaFoldDB" id="A0A7K0DI10"/>
<dbReference type="Proteomes" id="UP000438448">
    <property type="component" value="Unassembled WGS sequence"/>
</dbReference>
<dbReference type="GO" id="GO:0043571">
    <property type="term" value="P:maintenance of CRISPR repeat elements"/>
    <property type="evidence" value="ECO:0007669"/>
    <property type="project" value="UniProtKB-UniRule"/>
</dbReference>
<evidence type="ECO:0000256" key="7">
    <source>
        <dbReference type="ARBA" id="ARBA00023125"/>
    </source>
</evidence>
<keyword evidence="6 10" id="KW-0051">Antiviral defense</keyword>
<dbReference type="Gene3D" id="3.90.320.10">
    <property type="match status" value="1"/>
</dbReference>
<reference evidence="12 13" key="1">
    <citation type="submission" date="2019-10" db="EMBL/GenBank/DDBJ databases">
        <title>Nocardia macrotermitis sp. nov. and Nocardia aurantia sp. nov., isolated from the gut of fungus growing-termite Macrotermes natalensis.</title>
        <authorList>
            <person name="Benndorf R."/>
            <person name="Schwitalla J."/>
            <person name="Martin K."/>
            <person name="De Beer W."/>
            <person name="Kaster A.-K."/>
            <person name="Vollmers J."/>
            <person name="Poulsen M."/>
            <person name="Beemelmanns C."/>
        </authorList>
    </citation>
    <scope>NUCLEOTIDE SEQUENCE [LARGE SCALE GENOMIC DNA]</scope>
    <source>
        <strain evidence="12 13">RB20</strain>
    </source>
</reference>
<dbReference type="GO" id="GO:0003677">
    <property type="term" value="F:DNA binding"/>
    <property type="evidence" value="ECO:0007669"/>
    <property type="project" value="UniProtKB-KW"/>
</dbReference>